<reference evidence="1" key="1">
    <citation type="journal article" date="2023" name="PhytoFront">
        <title>Draft Genome Resources of Seven Strains of Tilletia horrida, Causal Agent of Kernel Smut of Rice.</title>
        <authorList>
            <person name="Khanal S."/>
            <person name="Antony Babu S."/>
            <person name="Zhou X.G."/>
        </authorList>
    </citation>
    <scope>NUCLEOTIDE SEQUENCE</scope>
    <source>
        <strain evidence="1">TX6</strain>
    </source>
</reference>
<name>A0AAN6JQT6_9BASI</name>
<keyword evidence="2" id="KW-1185">Reference proteome</keyword>
<dbReference type="AlphaFoldDB" id="A0AAN6JQT6"/>
<protein>
    <submittedName>
        <fullName evidence="1">Uncharacterized protein</fullName>
    </submittedName>
</protein>
<proteinExistence type="predicted"/>
<comment type="caution">
    <text evidence="1">The sequence shown here is derived from an EMBL/GenBank/DDBJ whole genome shotgun (WGS) entry which is preliminary data.</text>
</comment>
<dbReference type="Proteomes" id="UP001176517">
    <property type="component" value="Unassembled WGS sequence"/>
</dbReference>
<sequence length="182" mass="20350">MSRVRITVEYVIKSVYTLFPSLDNKREQHVAHMRTATRKLKYRTTVHVQKKLTSPASKVVAKPSFTGVTLVRGPGRVARRNFTGDEAEDNGQAELSGSESDVNHSKISILIVDEVESQQPIIFESVAFNRAPATDEETVQRDLYFNPTPNLTHIEDRLPKAATAAQLAKQKKYGLVEEDATL</sequence>
<evidence type="ECO:0000313" key="1">
    <source>
        <dbReference type="EMBL" id="KAK0549627.1"/>
    </source>
</evidence>
<organism evidence="1 2">
    <name type="scientific">Tilletia horrida</name>
    <dbReference type="NCBI Taxonomy" id="155126"/>
    <lineage>
        <taxon>Eukaryota</taxon>
        <taxon>Fungi</taxon>
        <taxon>Dikarya</taxon>
        <taxon>Basidiomycota</taxon>
        <taxon>Ustilaginomycotina</taxon>
        <taxon>Exobasidiomycetes</taxon>
        <taxon>Tilletiales</taxon>
        <taxon>Tilletiaceae</taxon>
        <taxon>Tilletia</taxon>
    </lineage>
</organism>
<accession>A0AAN6JQT6</accession>
<dbReference type="EMBL" id="JAPDMZ010000108">
    <property type="protein sequence ID" value="KAK0549627.1"/>
    <property type="molecule type" value="Genomic_DNA"/>
</dbReference>
<gene>
    <name evidence="1" type="ORF">OC846_003978</name>
</gene>
<evidence type="ECO:0000313" key="2">
    <source>
        <dbReference type="Proteomes" id="UP001176517"/>
    </source>
</evidence>